<dbReference type="EMBL" id="CP039393">
    <property type="protein sequence ID" value="QCD35788.1"/>
    <property type="molecule type" value="Genomic_DNA"/>
</dbReference>
<reference evidence="6 7" key="1">
    <citation type="submission" date="2019-02" db="EMBL/GenBank/DDBJ databases">
        <title>Isolation and identification of novel species under the genus Muribaculum.</title>
        <authorList>
            <person name="Miyake S."/>
            <person name="Ding Y."/>
            <person name="Low A."/>
            <person name="Soh M."/>
            <person name="Seedorf H."/>
        </authorList>
    </citation>
    <scope>NUCLEOTIDE SEQUENCE [LARGE SCALE GENOMIC DNA]</scope>
    <source>
        <strain evidence="6 7">TLL-A4</strain>
    </source>
</reference>
<evidence type="ECO:0000256" key="3">
    <source>
        <dbReference type="ARBA" id="ARBA00023098"/>
    </source>
</evidence>
<dbReference type="SUPFAM" id="SSF52151">
    <property type="entry name" value="FabD/lysophospholipase-like"/>
    <property type="match status" value="1"/>
</dbReference>
<evidence type="ECO:0000259" key="5">
    <source>
        <dbReference type="PROSITE" id="PS51635"/>
    </source>
</evidence>
<evidence type="ECO:0000256" key="2">
    <source>
        <dbReference type="ARBA" id="ARBA00022963"/>
    </source>
</evidence>
<sequence>MALKVKIIEKAREYVVAFGASIILLTCSGVADAQQSVGLVLSGGGAKGIAHIGVIQALEDNDIPIDYIAGTSMGAIVGGFYASGYTPAEMMQLIESKGFHYWSTGEIDPSLVYYYAKDDPTPRLATVNVNLGDSAATKSILPSSIINPLPMNFEFMNLFAAYSAQCGDDFDKLFVPFRCVTSDVYNKHKIVCRSGSLGDAIRASMSFPIVFEPIEMDGVLVYDGGIYDNFPVDVMREDFAPDIMIGVDVSSPDSKPNINDLFSQVEDMIIQNNDYSLPADEGIKLRIHLEEFSLLDFEACRTIYKIGYDHAMSMMDSIKSRVTARVPSEARKLRRAVFKSKTPYVEFDSVTVHGATPSQNAFIKYMFTNGRTDTFGLAQAKDAYYRAISPGKLRNLVPHAELNDSTGTFTLDLRADIKNNFNVGVGGYISSSTNSMLFLSAGYNTLSFNSLNSDINGWVGQNYLAGALNLRLSMKSAIPSYLKLQAVISRHKMYDNDRIFYDSGSTLVTSSEAFARLRYGMAAGRSGKVELDLGVGRLSSRFYKDLIVSADNRDRLTNVLGQIRLHYAYNTLNDVLYPTSGMLIRATLDGVYGNEYYYPLNDNSLEVRDTNGWGEFTFRYERYWGVSRNFTMGFEGNVVASSQKLHDNYAATMVMLPAFHPTASTYSVFNTALSAPQYVTLGLQPIWTISQMFQVRGEFHGFMPWRRVKGGKAGVPPHYGDWFSDPAFFGEVAAIYSLPFAHLTAYANYCNNPGTKWNFGLSFGLFFLAPTFMH</sequence>
<dbReference type="RefSeq" id="WP_136410410.1">
    <property type="nucleotide sequence ID" value="NZ_CP039393.1"/>
</dbReference>
<dbReference type="PANTHER" id="PTHR14226:SF29">
    <property type="entry name" value="NEUROPATHY TARGET ESTERASE SWS"/>
    <property type="match status" value="1"/>
</dbReference>
<dbReference type="GO" id="GO:0016787">
    <property type="term" value="F:hydrolase activity"/>
    <property type="evidence" value="ECO:0007669"/>
    <property type="project" value="UniProtKB-UniRule"/>
</dbReference>
<gene>
    <name evidence="6" type="ORF">E7746_07745</name>
</gene>
<dbReference type="CDD" id="cd07205">
    <property type="entry name" value="Pat_PNPLA6_PNPLA7_NTE1_like"/>
    <property type="match status" value="1"/>
</dbReference>
<evidence type="ECO:0000256" key="4">
    <source>
        <dbReference type="PROSITE-ProRule" id="PRU01161"/>
    </source>
</evidence>
<keyword evidence="7" id="KW-1185">Reference proteome</keyword>
<dbReference type="PANTHER" id="PTHR14226">
    <property type="entry name" value="NEUROPATHY TARGET ESTERASE/SWISS CHEESE D.MELANOGASTER"/>
    <property type="match status" value="1"/>
</dbReference>
<dbReference type="InterPro" id="IPR002641">
    <property type="entry name" value="PNPLA_dom"/>
</dbReference>
<dbReference type="GO" id="GO:0016042">
    <property type="term" value="P:lipid catabolic process"/>
    <property type="evidence" value="ECO:0007669"/>
    <property type="project" value="UniProtKB-UniRule"/>
</dbReference>
<feature type="active site" description="Proton acceptor" evidence="4">
    <location>
        <position position="223"/>
    </location>
</feature>
<dbReference type="InterPro" id="IPR050301">
    <property type="entry name" value="NTE"/>
</dbReference>
<accession>A0A4P7VPM2</accession>
<name>A0A4P7VPM2_9BACT</name>
<dbReference type="Pfam" id="PF01734">
    <property type="entry name" value="Patatin"/>
    <property type="match status" value="1"/>
</dbReference>
<dbReference type="InterPro" id="IPR016035">
    <property type="entry name" value="Acyl_Trfase/lysoPLipase"/>
</dbReference>
<proteinExistence type="predicted"/>
<dbReference type="Proteomes" id="UP000297031">
    <property type="component" value="Chromosome"/>
</dbReference>
<keyword evidence="3 4" id="KW-0443">Lipid metabolism</keyword>
<dbReference type="Gene3D" id="3.40.1090.10">
    <property type="entry name" value="Cytosolic phospholipase A2 catalytic domain"/>
    <property type="match status" value="2"/>
</dbReference>
<feature type="active site" description="Nucleophile" evidence="4">
    <location>
        <position position="72"/>
    </location>
</feature>
<dbReference type="PROSITE" id="PS51635">
    <property type="entry name" value="PNPLA"/>
    <property type="match status" value="1"/>
</dbReference>
<feature type="short sequence motif" description="GXGXXG" evidence="4">
    <location>
        <begin position="43"/>
        <end position="48"/>
    </location>
</feature>
<evidence type="ECO:0000313" key="7">
    <source>
        <dbReference type="Proteomes" id="UP000297031"/>
    </source>
</evidence>
<keyword evidence="2 4" id="KW-0442">Lipid degradation</keyword>
<evidence type="ECO:0000256" key="1">
    <source>
        <dbReference type="ARBA" id="ARBA00022801"/>
    </source>
</evidence>
<organism evidence="6 7">
    <name type="scientific">Muribaculum gordoncarteri</name>
    <dbReference type="NCBI Taxonomy" id="2530390"/>
    <lineage>
        <taxon>Bacteria</taxon>
        <taxon>Pseudomonadati</taxon>
        <taxon>Bacteroidota</taxon>
        <taxon>Bacteroidia</taxon>
        <taxon>Bacteroidales</taxon>
        <taxon>Muribaculaceae</taxon>
        <taxon>Muribaculum</taxon>
    </lineage>
</organism>
<keyword evidence="1 4" id="KW-0378">Hydrolase</keyword>
<feature type="short sequence motif" description="GXSXG" evidence="4">
    <location>
        <begin position="70"/>
        <end position="74"/>
    </location>
</feature>
<feature type="domain" description="PNPLA" evidence="5">
    <location>
        <begin position="39"/>
        <end position="236"/>
    </location>
</feature>
<evidence type="ECO:0000313" key="6">
    <source>
        <dbReference type="EMBL" id="QCD35788.1"/>
    </source>
</evidence>
<dbReference type="OrthoDB" id="9770965at2"/>
<dbReference type="AlphaFoldDB" id="A0A4P7VPM2"/>
<dbReference type="KEGG" id="mgod:E7746_07745"/>
<feature type="short sequence motif" description="DGA/G" evidence="4">
    <location>
        <begin position="223"/>
        <end position="225"/>
    </location>
</feature>
<protein>
    <submittedName>
        <fullName evidence="6">Patatin</fullName>
    </submittedName>
</protein>